<proteinExistence type="predicted"/>
<dbReference type="STRING" id="71139.A0A059C9N7"/>
<comment type="catalytic activity">
    <reaction evidence="18">
        <text>L-threonyl-[protein] + ATP = O-phospho-L-threonyl-[protein] + ADP + H(+)</text>
        <dbReference type="Rhea" id="RHEA:46608"/>
        <dbReference type="Rhea" id="RHEA-COMP:11060"/>
        <dbReference type="Rhea" id="RHEA-COMP:11605"/>
        <dbReference type="ChEBI" id="CHEBI:15378"/>
        <dbReference type="ChEBI" id="CHEBI:30013"/>
        <dbReference type="ChEBI" id="CHEBI:30616"/>
        <dbReference type="ChEBI" id="CHEBI:61977"/>
        <dbReference type="ChEBI" id="CHEBI:456216"/>
        <dbReference type="EC" id="2.7.11.1"/>
    </reaction>
</comment>
<evidence type="ECO:0000256" key="13">
    <source>
        <dbReference type="ARBA" id="ARBA00022989"/>
    </source>
</evidence>
<dbReference type="EC" id="2.7.11.1" evidence="2"/>
<evidence type="ECO:0000256" key="11">
    <source>
        <dbReference type="ARBA" id="ARBA00022777"/>
    </source>
</evidence>
<keyword evidence="5" id="KW-0597">Phosphoprotein</keyword>
<dbReference type="FunFam" id="2.90.10.10:FF:000009">
    <property type="entry name" value="Receptor-like serine/threonine-protein kinase SD1-8"/>
    <property type="match status" value="1"/>
</dbReference>
<evidence type="ECO:0000256" key="9">
    <source>
        <dbReference type="ARBA" id="ARBA00022734"/>
    </source>
</evidence>
<dbReference type="GO" id="GO:0030246">
    <property type="term" value="F:carbohydrate binding"/>
    <property type="evidence" value="ECO:0007669"/>
    <property type="project" value="UniProtKB-KW"/>
</dbReference>
<evidence type="ECO:0000259" key="20">
    <source>
        <dbReference type="PROSITE" id="PS50927"/>
    </source>
</evidence>
<evidence type="ECO:0000256" key="12">
    <source>
        <dbReference type="ARBA" id="ARBA00022840"/>
    </source>
</evidence>
<evidence type="ECO:0000256" key="4">
    <source>
        <dbReference type="ARBA" id="ARBA00022527"/>
    </source>
</evidence>
<dbReference type="AlphaFoldDB" id="A0A059C9N7"/>
<evidence type="ECO:0000256" key="19">
    <source>
        <dbReference type="ARBA" id="ARBA00048679"/>
    </source>
</evidence>
<keyword evidence="8" id="KW-0732">Signal</keyword>
<name>A0A059C9N7_EUCGR</name>
<evidence type="ECO:0000256" key="3">
    <source>
        <dbReference type="ARBA" id="ARBA00022475"/>
    </source>
</evidence>
<evidence type="ECO:0000256" key="1">
    <source>
        <dbReference type="ARBA" id="ARBA00004251"/>
    </source>
</evidence>
<keyword evidence="16" id="KW-0675">Receptor</keyword>
<evidence type="ECO:0000256" key="17">
    <source>
        <dbReference type="ARBA" id="ARBA00023180"/>
    </source>
</evidence>
<dbReference type="Gramene" id="KCW74891">
    <property type="protein sequence ID" value="KCW74891"/>
    <property type="gene ID" value="EUGRSUZ_E03630"/>
</dbReference>
<dbReference type="InterPro" id="IPR001480">
    <property type="entry name" value="Bulb-type_lectin_dom"/>
</dbReference>
<evidence type="ECO:0000256" key="18">
    <source>
        <dbReference type="ARBA" id="ARBA00047899"/>
    </source>
</evidence>
<dbReference type="PANTHER" id="PTHR32444">
    <property type="entry name" value="BULB-TYPE LECTIN DOMAIN-CONTAINING PROTEIN"/>
    <property type="match status" value="1"/>
</dbReference>
<dbReference type="GO" id="GO:0004674">
    <property type="term" value="F:protein serine/threonine kinase activity"/>
    <property type="evidence" value="ECO:0007669"/>
    <property type="project" value="UniProtKB-KW"/>
</dbReference>
<keyword evidence="15" id="KW-1015">Disulfide bond</keyword>
<evidence type="ECO:0000313" key="21">
    <source>
        <dbReference type="EMBL" id="KCW74891.1"/>
    </source>
</evidence>
<keyword evidence="11" id="KW-0418">Kinase</keyword>
<keyword evidence="14" id="KW-0472">Membrane</keyword>
<dbReference type="Gene3D" id="2.90.10.10">
    <property type="entry name" value="Bulb-type lectin domain"/>
    <property type="match status" value="1"/>
</dbReference>
<keyword evidence="12" id="KW-0067">ATP-binding</keyword>
<sequence length="237" mass="27284">MSNRMIFSTSSLKNFPLGLLMFFLSFHVLHCYAVYQITPSQPLFQNQTLMSSSQIFELGFFTPNSSQNHYIGMRYKNMSPSKIIWVANRDNPLSYRDSYATLTIGSDGSLKLLDGQQNIVWSINVSIQTKNAAAVLMDTGNFVLQDVHSGNYFWEKKVKKWETDWEAPRNRCETYGTCGPFGVCNAFVSPICSCLKGFTPKMIAEWNKGNWTTECVRERELICQKPNYHKWIYFRGP</sequence>
<dbReference type="InterPro" id="IPR036426">
    <property type="entry name" value="Bulb-type_lectin_dom_sf"/>
</dbReference>
<reference evidence="21" key="1">
    <citation type="submission" date="2013-07" db="EMBL/GenBank/DDBJ databases">
        <title>The genome of Eucalyptus grandis.</title>
        <authorList>
            <person name="Schmutz J."/>
            <person name="Hayes R."/>
            <person name="Myburg A."/>
            <person name="Tuskan G."/>
            <person name="Grattapaglia D."/>
            <person name="Rokhsar D.S."/>
        </authorList>
    </citation>
    <scope>NUCLEOTIDE SEQUENCE</scope>
    <source>
        <tissue evidence="21">Leaf extractions</tissue>
    </source>
</reference>
<dbReference type="OMA" id="RERELIC"/>
<evidence type="ECO:0000256" key="10">
    <source>
        <dbReference type="ARBA" id="ARBA00022741"/>
    </source>
</evidence>
<evidence type="ECO:0000256" key="14">
    <source>
        <dbReference type="ARBA" id="ARBA00023136"/>
    </source>
</evidence>
<keyword evidence="9" id="KW-0430">Lectin</keyword>
<dbReference type="CDD" id="cd00028">
    <property type="entry name" value="B_lectin"/>
    <property type="match status" value="1"/>
</dbReference>
<evidence type="ECO:0000256" key="15">
    <source>
        <dbReference type="ARBA" id="ARBA00023157"/>
    </source>
</evidence>
<keyword evidence="3" id="KW-1003">Cell membrane</keyword>
<feature type="domain" description="Bulb-type lectin" evidence="20">
    <location>
        <begin position="34"/>
        <end position="157"/>
    </location>
</feature>
<keyword evidence="7" id="KW-0812">Transmembrane</keyword>
<evidence type="ECO:0000256" key="16">
    <source>
        <dbReference type="ARBA" id="ARBA00023170"/>
    </source>
</evidence>
<dbReference type="GO" id="GO:0048544">
    <property type="term" value="P:recognition of pollen"/>
    <property type="evidence" value="ECO:0007669"/>
    <property type="project" value="InterPro"/>
</dbReference>
<comment type="subcellular location">
    <subcellularLocation>
        <location evidence="1">Cell membrane</location>
        <topology evidence="1">Single-pass type I membrane protein</topology>
    </subcellularLocation>
</comment>
<protein>
    <recommendedName>
        <fullName evidence="2">non-specific serine/threonine protein kinase</fullName>
        <ecNumber evidence="2">2.7.11.1</ecNumber>
    </recommendedName>
</protein>
<evidence type="ECO:0000256" key="5">
    <source>
        <dbReference type="ARBA" id="ARBA00022553"/>
    </source>
</evidence>
<dbReference type="GO" id="GO:0005886">
    <property type="term" value="C:plasma membrane"/>
    <property type="evidence" value="ECO:0007669"/>
    <property type="project" value="UniProtKB-SubCell"/>
</dbReference>
<comment type="catalytic activity">
    <reaction evidence="19">
        <text>L-seryl-[protein] + ATP = O-phospho-L-seryl-[protein] + ADP + H(+)</text>
        <dbReference type="Rhea" id="RHEA:17989"/>
        <dbReference type="Rhea" id="RHEA-COMP:9863"/>
        <dbReference type="Rhea" id="RHEA-COMP:11604"/>
        <dbReference type="ChEBI" id="CHEBI:15378"/>
        <dbReference type="ChEBI" id="CHEBI:29999"/>
        <dbReference type="ChEBI" id="CHEBI:30616"/>
        <dbReference type="ChEBI" id="CHEBI:83421"/>
        <dbReference type="ChEBI" id="CHEBI:456216"/>
        <dbReference type="EC" id="2.7.11.1"/>
    </reaction>
</comment>
<dbReference type="GO" id="GO:0005524">
    <property type="term" value="F:ATP binding"/>
    <property type="evidence" value="ECO:0007669"/>
    <property type="project" value="UniProtKB-KW"/>
</dbReference>
<keyword evidence="4" id="KW-0723">Serine/threonine-protein kinase</keyword>
<accession>A0A059C9N7</accession>
<dbReference type="PANTHER" id="PTHR32444:SF250">
    <property type="entry name" value="NON-SPECIFIC SERINE_THREONINE PROTEIN KINASE"/>
    <property type="match status" value="1"/>
</dbReference>
<gene>
    <name evidence="21" type="ORF">EUGRSUZ_E03630</name>
</gene>
<keyword evidence="13" id="KW-1133">Transmembrane helix</keyword>
<dbReference type="EMBL" id="KK198757">
    <property type="protein sequence ID" value="KCW74891.1"/>
    <property type="molecule type" value="Genomic_DNA"/>
</dbReference>
<dbReference type="InParanoid" id="A0A059C9N7"/>
<evidence type="ECO:0000256" key="6">
    <source>
        <dbReference type="ARBA" id="ARBA00022679"/>
    </source>
</evidence>
<keyword evidence="17" id="KW-0325">Glycoprotein</keyword>
<dbReference type="Pfam" id="PF01453">
    <property type="entry name" value="B_lectin"/>
    <property type="match status" value="1"/>
</dbReference>
<dbReference type="PROSITE" id="PS50927">
    <property type="entry name" value="BULB_LECTIN"/>
    <property type="match status" value="1"/>
</dbReference>
<evidence type="ECO:0000256" key="8">
    <source>
        <dbReference type="ARBA" id="ARBA00022729"/>
    </source>
</evidence>
<keyword evidence="10" id="KW-0547">Nucleotide-binding</keyword>
<keyword evidence="6" id="KW-0808">Transferase</keyword>
<dbReference type="SUPFAM" id="SSF51110">
    <property type="entry name" value="alpha-D-mannose-specific plant lectins"/>
    <property type="match status" value="1"/>
</dbReference>
<evidence type="ECO:0000256" key="2">
    <source>
        <dbReference type="ARBA" id="ARBA00012513"/>
    </source>
</evidence>
<dbReference type="SMART" id="SM00108">
    <property type="entry name" value="B_lectin"/>
    <property type="match status" value="1"/>
</dbReference>
<evidence type="ECO:0000256" key="7">
    <source>
        <dbReference type="ARBA" id="ARBA00022692"/>
    </source>
</evidence>
<organism evidence="21">
    <name type="scientific">Eucalyptus grandis</name>
    <name type="common">Flooded gum</name>
    <dbReference type="NCBI Taxonomy" id="71139"/>
    <lineage>
        <taxon>Eukaryota</taxon>
        <taxon>Viridiplantae</taxon>
        <taxon>Streptophyta</taxon>
        <taxon>Embryophyta</taxon>
        <taxon>Tracheophyta</taxon>
        <taxon>Spermatophyta</taxon>
        <taxon>Magnoliopsida</taxon>
        <taxon>eudicotyledons</taxon>
        <taxon>Gunneridae</taxon>
        <taxon>Pentapetalae</taxon>
        <taxon>rosids</taxon>
        <taxon>malvids</taxon>
        <taxon>Myrtales</taxon>
        <taxon>Myrtaceae</taxon>
        <taxon>Myrtoideae</taxon>
        <taxon>Eucalypteae</taxon>
        <taxon>Eucalyptus</taxon>
    </lineage>
</organism>